<feature type="transmembrane region" description="Helical" evidence="2">
    <location>
        <begin position="292"/>
        <end position="317"/>
    </location>
</feature>
<dbReference type="EMBL" id="BAAAYL010000001">
    <property type="protein sequence ID" value="GAA3372876.1"/>
    <property type="molecule type" value="Genomic_DNA"/>
</dbReference>
<evidence type="ECO:0000313" key="3">
    <source>
        <dbReference type="EMBL" id="GAA3372876.1"/>
    </source>
</evidence>
<gene>
    <name evidence="3" type="ORF">GCM10020367_30530</name>
</gene>
<keyword evidence="2" id="KW-1133">Transmembrane helix</keyword>
<keyword evidence="2" id="KW-0812">Transmembrane</keyword>
<keyword evidence="3" id="KW-0378">Hydrolase</keyword>
<evidence type="ECO:0000313" key="4">
    <source>
        <dbReference type="Proteomes" id="UP001499990"/>
    </source>
</evidence>
<dbReference type="Pfam" id="PF13367">
    <property type="entry name" value="PrsW-protease"/>
    <property type="match status" value="1"/>
</dbReference>
<feature type="transmembrane region" description="Helical" evidence="2">
    <location>
        <begin position="52"/>
        <end position="75"/>
    </location>
</feature>
<accession>A0ABP6SC81</accession>
<feature type="transmembrane region" description="Helical" evidence="2">
    <location>
        <begin position="116"/>
        <end position="142"/>
    </location>
</feature>
<organism evidence="3 4">
    <name type="scientific">Streptomyces sannanensis</name>
    <dbReference type="NCBI Taxonomy" id="285536"/>
    <lineage>
        <taxon>Bacteria</taxon>
        <taxon>Bacillati</taxon>
        <taxon>Actinomycetota</taxon>
        <taxon>Actinomycetes</taxon>
        <taxon>Kitasatosporales</taxon>
        <taxon>Streptomycetaceae</taxon>
        <taxon>Streptomyces</taxon>
    </lineage>
</organism>
<feature type="transmembrane region" description="Helical" evidence="2">
    <location>
        <begin position="244"/>
        <end position="262"/>
    </location>
</feature>
<dbReference type="Proteomes" id="UP001499990">
    <property type="component" value="Unassembled WGS sequence"/>
</dbReference>
<reference evidence="4" key="1">
    <citation type="journal article" date="2019" name="Int. J. Syst. Evol. Microbiol.">
        <title>The Global Catalogue of Microorganisms (GCM) 10K type strain sequencing project: providing services to taxonomists for standard genome sequencing and annotation.</title>
        <authorList>
            <consortium name="The Broad Institute Genomics Platform"/>
            <consortium name="The Broad Institute Genome Sequencing Center for Infectious Disease"/>
            <person name="Wu L."/>
            <person name="Ma J."/>
        </authorList>
    </citation>
    <scope>NUCLEOTIDE SEQUENCE [LARGE SCALE GENOMIC DNA]</scope>
    <source>
        <strain evidence="4">JCM 9651</strain>
    </source>
</reference>
<feature type="transmembrane region" description="Helical" evidence="2">
    <location>
        <begin position="269"/>
        <end position="286"/>
    </location>
</feature>
<proteinExistence type="predicted"/>
<evidence type="ECO:0000256" key="2">
    <source>
        <dbReference type="SAM" id="Phobius"/>
    </source>
</evidence>
<dbReference type="GO" id="GO:0008237">
    <property type="term" value="F:metallopeptidase activity"/>
    <property type="evidence" value="ECO:0007669"/>
    <property type="project" value="UniProtKB-KW"/>
</dbReference>
<feature type="transmembrane region" description="Helical" evidence="2">
    <location>
        <begin position="154"/>
        <end position="176"/>
    </location>
</feature>
<keyword evidence="3" id="KW-0482">Metalloprotease</keyword>
<keyword evidence="2" id="KW-0472">Membrane</keyword>
<evidence type="ECO:0000256" key="1">
    <source>
        <dbReference type="SAM" id="MobiDB-lite"/>
    </source>
</evidence>
<sequence length="462" mass="49479">MSESYAQPSPAVPVNPEPPGVPAAPAMPPGPPAPPIPPNQPYRRGRALWRNAAVRAAVVFTLLALCGLVILALVHERTGTAGFLVGLGLAVLPVPLLLAAFRWLDQVRPGPWQNLCFAFAWGACAAALIAIIANTFAMRWIATGTADPSGVDKLGATAIAPVVEEIAKAAAVLLLFHRRRLHFTGLVDGVVFAGFTATGFAFTENILYLGRAFGEDQAAGYAGVALMTAGTFFARIIMSPFAHPLFTAMTGIGFGFAATALRHQRFRRFALPPLGLVLAMGMHALWNGSATYGGVGFLLVYAAFMVPVFGLLTWLAVWTRQSELRTIGGELATYAAAGWLVPEEPLALSSMRARSMARGFAARWYGGKGAARAVTEYEAFATSLAFLRNRARRGAAAADFPAREQELLHQLWQRRSVAGPALVYAARMTGRVRTPWPPYAPYGAPGQYLPPHVPPHIPPQRH</sequence>
<keyword evidence="3" id="KW-0645">Protease</keyword>
<dbReference type="PANTHER" id="PTHR36844:SF1">
    <property type="entry name" value="PROTEASE PRSW"/>
    <property type="match status" value="1"/>
</dbReference>
<feature type="transmembrane region" description="Helical" evidence="2">
    <location>
        <begin position="81"/>
        <end position="104"/>
    </location>
</feature>
<dbReference type="PANTHER" id="PTHR36844">
    <property type="entry name" value="PROTEASE PRSW"/>
    <property type="match status" value="1"/>
</dbReference>
<keyword evidence="4" id="KW-1185">Reference proteome</keyword>
<name>A0ABP6SC81_9ACTN</name>
<protein>
    <submittedName>
        <fullName evidence="3">PrsW family intramembrane metalloprotease</fullName>
    </submittedName>
</protein>
<feature type="compositionally biased region" description="Pro residues" evidence="1">
    <location>
        <begin position="10"/>
        <end position="38"/>
    </location>
</feature>
<comment type="caution">
    <text evidence="3">The sequence shown here is derived from an EMBL/GenBank/DDBJ whole genome shotgun (WGS) entry which is preliminary data.</text>
</comment>
<feature type="region of interest" description="Disordered" evidence="1">
    <location>
        <begin position="1"/>
        <end position="38"/>
    </location>
</feature>
<dbReference type="InterPro" id="IPR026898">
    <property type="entry name" value="PrsW"/>
</dbReference>